<keyword evidence="2" id="KW-1185">Reference proteome</keyword>
<dbReference type="KEGG" id="rmu:RMDY18_08650"/>
<dbReference type="Proteomes" id="UP000001883">
    <property type="component" value="Chromosome"/>
</dbReference>
<name>D2NSS1_ROTMD</name>
<sequence>MVEEAVFQAFFRVEPVVAVVILQDGFQALAGALSGDLCQALLHVQNQLSLGTDIRCGTANTAEGLVHEDAGVRGCVALADGACGEQELTHGCCHTGHHGHHVVRDELHGVVDSHTGGDGAAGRVDVQVDVCLGVFSREQQHLGADEVGVGVAHLGAEPDNALLQEAVVDVIFLGTNDGGCHRRRGRHAGCLGGADGQRHVAGHSSSSSLMGLRCIFARFTRRSAREKFRCYYLTDSCSPPLPFGLFVRQGVKQRRKPRYGIT</sequence>
<keyword evidence="1" id="KW-0808">Transferase</keyword>
<dbReference type="AlphaFoldDB" id="D2NSS1"/>
<dbReference type="GO" id="GO:0016740">
    <property type="term" value="F:transferase activity"/>
    <property type="evidence" value="ECO:0007669"/>
    <property type="project" value="UniProtKB-KW"/>
</dbReference>
<keyword evidence="1" id="KW-0449">Lipoprotein</keyword>
<reference evidence="1 2" key="3">
    <citation type="journal article" date="2010" name="Sequencing">
        <title>Complete Genome Sequence of Rothia mucilaginosa DY-18: A Clinical Isolate with Dense Meshwork-Like Structures from a Persistent Apical Periodontitis Lesion.</title>
        <authorList>
            <person name="Yamane K."/>
            <person name="Nambu T."/>
            <person name="Yamanaka T."/>
            <person name="Mashimo C."/>
            <person name="Sugimori C."/>
            <person name="Leung K.-P."/>
            <person name="Fukushima H."/>
        </authorList>
    </citation>
    <scope>NUCLEOTIDE SEQUENCE [LARGE SCALE GENOMIC DNA]</scope>
    <source>
        <strain evidence="1 2">DY-18</strain>
    </source>
</reference>
<proteinExistence type="predicted"/>
<gene>
    <name evidence="1" type="ordered locus">RMDY18_08650</name>
</gene>
<dbReference type="eggNOG" id="ENOG50347BE">
    <property type="taxonomic scope" value="Bacteria"/>
</dbReference>
<evidence type="ECO:0000313" key="1">
    <source>
        <dbReference type="EMBL" id="BAI64697.1"/>
    </source>
</evidence>
<dbReference type="HOGENOM" id="CLU_1061223_0_0_11"/>
<evidence type="ECO:0000313" key="2">
    <source>
        <dbReference type="Proteomes" id="UP000001883"/>
    </source>
</evidence>
<protein>
    <submittedName>
        <fullName evidence="1">Prolipoprotein diacylglyceryltransferase</fullName>
    </submittedName>
</protein>
<organism evidence="1 2">
    <name type="scientific">Rothia mucilaginosa (strain DY-18)</name>
    <name type="common">Stomatococcus mucilaginosus</name>
    <dbReference type="NCBI Taxonomy" id="680646"/>
    <lineage>
        <taxon>Bacteria</taxon>
        <taxon>Bacillati</taxon>
        <taxon>Actinomycetota</taxon>
        <taxon>Actinomycetes</taxon>
        <taxon>Micrococcales</taxon>
        <taxon>Micrococcaceae</taxon>
        <taxon>Rothia</taxon>
    </lineage>
</organism>
<dbReference type="EMBL" id="AP011540">
    <property type="protein sequence ID" value="BAI64697.1"/>
    <property type="molecule type" value="Genomic_DNA"/>
</dbReference>
<reference evidence="1 2" key="2">
    <citation type="journal article" date="2010" name="J Osaka Dent Univ">
        <title>Isolation and identification of Rothia mucilaginosa from persistent apical periodontitis lesions.</title>
        <authorList>
            <person name="Yamane K."/>
            <person name="Yoshida M."/>
            <person name="Fujihira T."/>
            <person name="Baba T."/>
            <person name="Tsuji N."/>
            <person name="Hayashi H."/>
            <person name="Sugimori C."/>
            <person name="Yamanaka T."/>
            <person name="Mashimo C."/>
            <person name="Nambu T."/>
            <person name="Kawai H."/>
            <person name="Fukushima H."/>
        </authorList>
    </citation>
    <scope>NUCLEOTIDE SEQUENCE [LARGE SCALE GENOMIC DNA]</scope>
    <source>
        <strain evidence="1 2">DY-18</strain>
    </source>
</reference>
<accession>D2NSS1</accession>
<reference evidence="2" key="1">
    <citation type="submission" date="2009-07" db="EMBL/GenBank/DDBJ databases">
        <title>Complete genome sequence of Rothia mucilaginosa DJ.</title>
        <authorList>
            <person name="Yamane K."/>
            <person name="Nambu T."/>
            <person name="Mashimo C."/>
            <person name="Sugimori C."/>
            <person name="Yamanaka T."/>
            <person name="Leung K."/>
            <person name="Fukushima H."/>
        </authorList>
    </citation>
    <scope>NUCLEOTIDE SEQUENCE [LARGE SCALE GENOMIC DNA]</scope>
    <source>
        <strain evidence="2">DY-18</strain>
    </source>
</reference>